<keyword evidence="2" id="KW-1185">Reference proteome</keyword>
<dbReference type="EMBL" id="KI658278">
    <property type="protein sequence ID" value="ETN83190.1"/>
    <property type="molecule type" value="Genomic_DNA"/>
</dbReference>
<dbReference type="KEGG" id="nai:NECAME_17554"/>
<dbReference type="Proteomes" id="UP000053676">
    <property type="component" value="Unassembled WGS sequence"/>
</dbReference>
<protein>
    <submittedName>
        <fullName evidence="1">Uncharacterized protein</fullName>
    </submittedName>
</protein>
<evidence type="ECO:0000313" key="1">
    <source>
        <dbReference type="EMBL" id="ETN83190.1"/>
    </source>
</evidence>
<evidence type="ECO:0000313" key="2">
    <source>
        <dbReference type="Proteomes" id="UP000053676"/>
    </source>
</evidence>
<dbReference type="AlphaFoldDB" id="W2TM44"/>
<accession>W2TM44</accession>
<organism evidence="1 2">
    <name type="scientific">Necator americanus</name>
    <name type="common">Human hookworm</name>
    <dbReference type="NCBI Taxonomy" id="51031"/>
    <lineage>
        <taxon>Eukaryota</taxon>
        <taxon>Metazoa</taxon>
        <taxon>Ecdysozoa</taxon>
        <taxon>Nematoda</taxon>
        <taxon>Chromadorea</taxon>
        <taxon>Rhabditida</taxon>
        <taxon>Rhabditina</taxon>
        <taxon>Rhabditomorpha</taxon>
        <taxon>Strongyloidea</taxon>
        <taxon>Ancylostomatidae</taxon>
        <taxon>Bunostominae</taxon>
        <taxon>Necator</taxon>
    </lineage>
</organism>
<reference evidence="2" key="1">
    <citation type="journal article" date="2014" name="Nat. Genet.">
        <title>Genome of the human hookworm Necator americanus.</title>
        <authorList>
            <person name="Tang Y.T."/>
            <person name="Gao X."/>
            <person name="Rosa B.A."/>
            <person name="Abubucker S."/>
            <person name="Hallsworth-Pepin K."/>
            <person name="Martin J."/>
            <person name="Tyagi R."/>
            <person name="Heizer E."/>
            <person name="Zhang X."/>
            <person name="Bhonagiri-Palsikar V."/>
            <person name="Minx P."/>
            <person name="Warren W.C."/>
            <person name="Wang Q."/>
            <person name="Zhan B."/>
            <person name="Hotez P.J."/>
            <person name="Sternberg P.W."/>
            <person name="Dougall A."/>
            <person name="Gaze S.T."/>
            <person name="Mulvenna J."/>
            <person name="Sotillo J."/>
            <person name="Ranganathan S."/>
            <person name="Rabelo E.M."/>
            <person name="Wilson R.K."/>
            <person name="Felgner P.L."/>
            <person name="Bethony J."/>
            <person name="Hawdon J.M."/>
            <person name="Gasser R.B."/>
            <person name="Loukas A."/>
            <person name="Mitreva M."/>
        </authorList>
    </citation>
    <scope>NUCLEOTIDE SEQUENCE [LARGE SCALE GENOMIC DNA]</scope>
</reference>
<name>W2TM44_NECAM</name>
<gene>
    <name evidence="1" type="ORF">NECAME_17554</name>
</gene>
<proteinExistence type="predicted"/>
<sequence>MFWAGVVMDGGVEGSPYRAIFAFLDWAIPFGHGSRVSMIYPWFHPLLYFQYLQKLSRGYFQYRNITLVI</sequence>